<evidence type="ECO:0000256" key="6">
    <source>
        <dbReference type="ARBA" id="ARBA00023014"/>
    </source>
</evidence>
<dbReference type="PANTHER" id="PTHR42989:SF1">
    <property type="entry name" value="FORMATE HYDROGENLYASE SUBUNIT 7-RELATED"/>
    <property type="match status" value="1"/>
</dbReference>
<reference evidence="8 9" key="1">
    <citation type="journal article" date="2012" name="J. Bacteriol.">
        <title>Complete genome sequence of the hyperthermophilic cellulolytic Crenarchaeon 'Thermogladius cellulolyticus' 1633.</title>
        <authorList>
            <person name="Mardanov A.V."/>
            <person name="Kochetkova T.V."/>
            <person name="Beletsky A.V."/>
            <person name="Bonch-Osmolovskaya E.A."/>
            <person name="Ravin N.V."/>
            <person name="Skryabin K.G."/>
        </authorList>
    </citation>
    <scope>NUCLEOTIDE SEQUENCE [LARGE SCALE GENOMIC DNA]</scope>
    <source>
        <strain evidence="9">DSM 22663 / VKM B-2946 / 1633</strain>
    </source>
</reference>
<comment type="cofactor">
    <cofactor evidence="1">
        <name>[4Fe-4S] cluster</name>
        <dbReference type="ChEBI" id="CHEBI:49883"/>
    </cofactor>
</comment>
<dbReference type="GO" id="GO:0046872">
    <property type="term" value="F:metal ion binding"/>
    <property type="evidence" value="ECO:0007669"/>
    <property type="project" value="UniProtKB-KW"/>
</dbReference>
<organism evidence="8 9">
    <name type="scientific">Thermogladius calderae (strain DSM 22663 / VKM B-2946 / 1633)</name>
    <dbReference type="NCBI Taxonomy" id="1184251"/>
    <lineage>
        <taxon>Archaea</taxon>
        <taxon>Thermoproteota</taxon>
        <taxon>Thermoprotei</taxon>
        <taxon>Desulfurococcales</taxon>
        <taxon>Desulfurococcaceae</taxon>
        <taxon>Thermogladius</taxon>
    </lineage>
</organism>
<dbReference type="InParanoid" id="I3TEX7"/>
<dbReference type="eggNOG" id="arCOG01553">
    <property type="taxonomic scope" value="Archaea"/>
</dbReference>
<dbReference type="Gene3D" id="3.40.50.12280">
    <property type="match status" value="1"/>
</dbReference>
<evidence type="ECO:0000256" key="1">
    <source>
        <dbReference type="ARBA" id="ARBA00001966"/>
    </source>
</evidence>
<evidence type="ECO:0000256" key="3">
    <source>
        <dbReference type="ARBA" id="ARBA00022485"/>
    </source>
</evidence>
<evidence type="ECO:0000256" key="2">
    <source>
        <dbReference type="ARBA" id="ARBA00009173"/>
    </source>
</evidence>
<keyword evidence="6" id="KW-0411">Iron-sulfur</keyword>
<keyword evidence="4" id="KW-0479">Metal-binding</keyword>
<dbReference type="PANTHER" id="PTHR42989">
    <property type="entry name" value="HYDROGENASE-4 COMPONENT I"/>
    <property type="match status" value="1"/>
</dbReference>
<keyword evidence="9" id="KW-1185">Reference proteome</keyword>
<protein>
    <submittedName>
        <fullName evidence="8">Membrane-bound hydrogenase, subunit NuoB</fullName>
    </submittedName>
</protein>
<keyword evidence="5" id="KW-0408">Iron</keyword>
<dbReference type="EMBL" id="CP003531">
    <property type="protein sequence ID" value="AFK51315.1"/>
    <property type="molecule type" value="Genomic_DNA"/>
</dbReference>
<keyword evidence="3" id="KW-0004">4Fe-4S</keyword>
<dbReference type="SUPFAM" id="SSF56770">
    <property type="entry name" value="HydA/Nqo6-like"/>
    <property type="match status" value="1"/>
</dbReference>
<evidence type="ECO:0000256" key="4">
    <source>
        <dbReference type="ARBA" id="ARBA00022723"/>
    </source>
</evidence>
<sequence>MEYITSFYTEALYMSYFRKKSIWVYHFNSGGCNGCDIEFVDALTPKYDVERLGVQLVSSPRHADVLVVTGPITTMAARALRNIYEQIPEPKKVIALGTCACTGGIFAGGYNVIGGADKVIPVDVKIPGCPAHPGVFLKALARLAGVERDGG</sequence>
<dbReference type="NCBIfam" id="NF005012">
    <property type="entry name" value="PRK06411.1"/>
    <property type="match status" value="1"/>
</dbReference>
<evidence type="ECO:0000313" key="9">
    <source>
        <dbReference type="Proteomes" id="UP000005270"/>
    </source>
</evidence>
<evidence type="ECO:0000259" key="7">
    <source>
        <dbReference type="Pfam" id="PF01058"/>
    </source>
</evidence>
<name>I3TEX7_THEC1</name>
<accession>I3TEX7</accession>
<dbReference type="HOGENOM" id="CLU_055737_7_3_2"/>
<dbReference type="GO" id="GO:0051539">
    <property type="term" value="F:4 iron, 4 sulfur cluster binding"/>
    <property type="evidence" value="ECO:0007669"/>
    <property type="project" value="UniProtKB-KW"/>
</dbReference>
<dbReference type="AlphaFoldDB" id="I3TEX7"/>
<evidence type="ECO:0000256" key="5">
    <source>
        <dbReference type="ARBA" id="ARBA00023004"/>
    </source>
</evidence>
<dbReference type="InterPro" id="IPR006137">
    <property type="entry name" value="NADH_UbQ_OxRdtase-like_20kDa"/>
</dbReference>
<dbReference type="Pfam" id="PF01058">
    <property type="entry name" value="Oxidored_q6"/>
    <property type="match status" value="1"/>
</dbReference>
<gene>
    <name evidence="8" type="ordered locus">TCELL_0891</name>
</gene>
<feature type="domain" description="NADH:ubiquinone oxidoreductase-like 20kDa subunit" evidence="7">
    <location>
        <begin position="32"/>
        <end position="142"/>
    </location>
</feature>
<dbReference type="KEGG" id="thg:TCELL_0891"/>
<dbReference type="GeneID" id="13013208"/>
<dbReference type="Proteomes" id="UP000005270">
    <property type="component" value="Chromosome"/>
</dbReference>
<evidence type="ECO:0000313" key="8">
    <source>
        <dbReference type="EMBL" id="AFK51315.1"/>
    </source>
</evidence>
<proteinExistence type="inferred from homology"/>
<dbReference type="InterPro" id="IPR052375">
    <property type="entry name" value="Complex_I_20kDa-like"/>
</dbReference>
<comment type="similarity">
    <text evidence="2">Belongs to the complex I 20 kDa subunit family.</text>
</comment>
<dbReference type="STRING" id="1184251.TCELL_0891"/>
<dbReference type="RefSeq" id="WP_014737565.1">
    <property type="nucleotide sequence ID" value="NC_017954.1"/>
</dbReference>